<dbReference type="EMBL" id="VNFH01000002">
    <property type="protein sequence ID" value="TVU72675.1"/>
    <property type="molecule type" value="Genomic_DNA"/>
</dbReference>
<accession>A0A558HU90</accession>
<comment type="caution">
    <text evidence="2">The sequence shown here is derived from an EMBL/GenBank/DDBJ whole genome shotgun (WGS) entry which is preliminary data.</text>
</comment>
<protein>
    <submittedName>
        <fullName evidence="2">Pyridoxamine 5'-phosphate oxidase family protein</fullName>
    </submittedName>
</protein>
<dbReference type="Proteomes" id="UP000319941">
    <property type="component" value="Unassembled WGS sequence"/>
</dbReference>
<dbReference type="RefSeq" id="WP_024951920.1">
    <property type="nucleotide sequence ID" value="NZ_CAWOWR010000076.1"/>
</dbReference>
<dbReference type="Pfam" id="PF16242">
    <property type="entry name" value="Pyrid_ox_like"/>
    <property type="match status" value="1"/>
</dbReference>
<name>A0A558HU90_9GAMM</name>
<dbReference type="Gene3D" id="2.30.110.10">
    <property type="entry name" value="Electron Transport, Fmn-binding Protein, Chain A"/>
    <property type="match status" value="1"/>
</dbReference>
<dbReference type="InterPro" id="IPR038725">
    <property type="entry name" value="YdaG_split_barrel_FMN-bd"/>
</dbReference>
<dbReference type="InterPro" id="IPR052917">
    <property type="entry name" value="Stress-Dev_Protein"/>
</dbReference>
<evidence type="ECO:0000313" key="2">
    <source>
        <dbReference type="EMBL" id="TVU72675.1"/>
    </source>
</evidence>
<dbReference type="PANTHER" id="PTHR34818:SF1">
    <property type="entry name" value="PROTEIN BLI-3"/>
    <property type="match status" value="1"/>
</dbReference>
<evidence type="ECO:0000313" key="3">
    <source>
        <dbReference type="Proteomes" id="UP000319941"/>
    </source>
</evidence>
<sequence>MSSQEHKQKVWKLIKDVKVGMLVTQDDSVPRARPMHLVQDEYDGTLWFFTRASAEKVFETKQDSEVCLSFSDQGNGTYVSLSGHANLHRDQGLIDKYWNPFVAAWFPEGKDDPDVTLLEIKVQFGEYWKAKDSKAYQLYEIARANLDKHHTPDMGENEKFGNG</sequence>
<dbReference type="SUPFAM" id="SSF50475">
    <property type="entry name" value="FMN-binding split barrel"/>
    <property type="match status" value="1"/>
</dbReference>
<proteinExistence type="predicted"/>
<dbReference type="PANTHER" id="PTHR34818">
    <property type="entry name" value="PROTEIN BLI-3"/>
    <property type="match status" value="1"/>
</dbReference>
<dbReference type="STRING" id="553385.GCA_000591415_01799"/>
<feature type="domain" description="General stress protein FMN-binding split barrel" evidence="1">
    <location>
        <begin position="5"/>
        <end position="150"/>
    </location>
</feature>
<dbReference type="OrthoDB" id="1432662at2"/>
<reference evidence="2 3" key="1">
    <citation type="submission" date="2019-07" db="EMBL/GenBank/DDBJ databases">
        <title>Diversity of Bacteria from Kongsfjorden, Arctic.</title>
        <authorList>
            <person name="Yu Y."/>
        </authorList>
    </citation>
    <scope>NUCLEOTIDE SEQUENCE [LARGE SCALE GENOMIC DNA]</scope>
    <source>
        <strain evidence="2 3">SM1923</strain>
    </source>
</reference>
<organism evidence="2 3">
    <name type="scientific">Cobetia crustatorum</name>
    <dbReference type="NCBI Taxonomy" id="553385"/>
    <lineage>
        <taxon>Bacteria</taxon>
        <taxon>Pseudomonadati</taxon>
        <taxon>Pseudomonadota</taxon>
        <taxon>Gammaproteobacteria</taxon>
        <taxon>Oceanospirillales</taxon>
        <taxon>Halomonadaceae</taxon>
        <taxon>Cobetia</taxon>
    </lineage>
</organism>
<gene>
    <name evidence="2" type="ORF">FQP86_03085</name>
</gene>
<dbReference type="AlphaFoldDB" id="A0A558HU90"/>
<evidence type="ECO:0000259" key="1">
    <source>
        <dbReference type="Pfam" id="PF16242"/>
    </source>
</evidence>
<keyword evidence="3" id="KW-1185">Reference proteome</keyword>
<dbReference type="InterPro" id="IPR012349">
    <property type="entry name" value="Split_barrel_FMN-bd"/>
</dbReference>